<proteinExistence type="inferred from homology"/>
<feature type="transmembrane region" description="Helical" evidence="6">
    <location>
        <begin position="304"/>
        <end position="335"/>
    </location>
</feature>
<dbReference type="NCBIfam" id="TIGR00374">
    <property type="entry name" value="flippase-like domain"/>
    <property type="match status" value="1"/>
</dbReference>
<dbReference type="PANTHER" id="PTHR37693">
    <property type="entry name" value="PHOSPHATIDYLGLYCEROL LYSYLTRANSFERASE"/>
    <property type="match status" value="1"/>
</dbReference>
<reference evidence="7 8" key="1">
    <citation type="submission" date="2022-11" db="EMBL/GenBank/DDBJ databases">
        <authorList>
            <person name="Caiyu Z."/>
        </authorList>
    </citation>
    <scope>NUCLEOTIDE SEQUENCE [LARGE SCALE GENOMIC DNA]</scope>
    <source>
        <strain evidence="7 8">YR-4</strain>
    </source>
</reference>
<feature type="transmembrane region" description="Helical" evidence="6">
    <location>
        <begin position="12"/>
        <end position="30"/>
    </location>
</feature>
<evidence type="ECO:0000256" key="2">
    <source>
        <dbReference type="ARBA" id="ARBA00022475"/>
    </source>
</evidence>
<evidence type="ECO:0000313" key="7">
    <source>
        <dbReference type="EMBL" id="MCY1713803.1"/>
    </source>
</evidence>
<comment type="catalytic activity">
    <reaction evidence="6">
        <text>L-lysyl-tRNA(Lys) + a 1,2-diacyl-sn-glycero-3-phospho-(1'-sn-glycerol) = a 1,2-diacyl-sn-glycero-3-phospho-1'-(3'-O-L-lysyl)-sn-glycerol + tRNA(Lys)</text>
        <dbReference type="Rhea" id="RHEA:10668"/>
        <dbReference type="Rhea" id="RHEA-COMP:9696"/>
        <dbReference type="Rhea" id="RHEA-COMP:9697"/>
        <dbReference type="ChEBI" id="CHEBI:64716"/>
        <dbReference type="ChEBI" id="CHEBI:75792"/>
        <dbReference type="ChEBI" id="CHEBI:78442"/>
        <dbReference type="ChEBI" id="CHEBI:78529"/>
        <dbReference type="EC" id="2.3.2.3"/>
    </reaction>
</comment>
<accession>A0ABT4BV38</accession>
<dbReference type="Proteomes" id="UP001082703">
    <property type="component" value="Unassembled WGS sequence"/>
</dbReference>
<feature type="transmembrane region" description="Helical" evidence="6">
    <location>
        <begin position="85"/>
        <end position="103"/>
    </location>
</feature>
<feature type="transmembrane region" description="Helical" evidence="6">
    <location>
        <begin position="159"/>
        <end position="181"/>
    </location>
</feature>
<evidence type="ECO:0000256" key="4">
    <source>
        <dbReference type="ARBA" id="ARBA00022989"/>
    </source>
</evidence>
<evidence type="ECO:0000256" key="5">
    <source>
        <dbReference type="ARBA" id="ARBA00023136"/>
    </source>
</evidence>
<comment type="subcellular location">
    <subcellularLocation>
        <location evidence="1 6">Cell membrane</location>
        <topology evidence="1 6">Multi-pass membrane protein</topology>
    </subcellularLocation>
</comment>
<dbReference type="EC" id="2.3.2.3" evidence="6"/>
<keyword evidence="3 6" id="KW-0812">Transmembrane</keyword>
<evidence type="ECO:0000256" key="1">
    <source>
        <dbReference type="ARBA" id="ARBA00004651"/>
    </source>
</evidence>
<keyword evidence="5 6" id="KW-0472">Membrane</keyword>
<evidence type="ECO:0000256" key="3">
    <source>
        <dbReference type="ARBA" id="ARBA00022692"/>
    </source>
</evidence>
<feature type="transmembrane region" description="Helical" evidence="6">
    <location>
        <begin position="50"/>
        <end position="73"/>
    </location>
</feature>
<comment type="caution">
    <text evidence="7">The sequence shown here is derived from an EMBL/GenBank/DDBJ whole genome shotgun (WGS) entry which is preliminary data.</text>
</comment>
<dbReference type="RefSeq" id="WP_268057843.1">
    <property type="nucleotide sequence ID" value="NZ_JAPOHA010000005.1"/>
</dbReference>
<dbReference type="InterPro" id="IPR022791">
    <property type="entry name" value="L-PG_synthase/AglD"/>
</dbReference>
<gene>
    <name evidence="6" type="primary">mprF</name>
    <name evidence="7" type="ORF">OUY18_06005</name>
</gene>
<keyword evidence="6" id="KW-0046">Antibiotic resistance</keyword>
<keyword evidence="4 6" id="KW-1133">Transmembrane helix</keyword>
<feature type="transmembrane region" description="Helical" evidence="6">
    <location>
        <begin position="264"/>
        <end position="284"/>
    </location>
</feature>
<name>A0ABT4BV38_9FIRM</name>
<protein>
    <recommendedName>
        <fullName evidence="6">Phosphatidylglycerol lysyltransferase</fullName>
        <ecNumber evidence="6">2.3.2.3</ecNumber>
    </recommendedName>
    <alternativeName>
        <fullName evidence="6">Lysylphosphatidylglycerol synthase</fullName>
    </alternativeName>
</protein>
<feature type="transmembrane region" description="Helical" evidence="6">
    <location>
        <begin position="235"/>
        <end position="257"/>
    </location>
</feature>
<dbReference type="Pfam" id="PF03706">
    <property type="entry name" value="LPG_synthase_TM"/>
    <property type="match status" value="1"/>
</dbReference>
<keyword evidence="2" id="KW-1003">Cell membrane</keyword>
<comment type="function">
    <text evidence="6">Catalyzes the transfer of a lysyl group from L-lysyl-tRNA(Lys) to membrane-bound phosphatidylglycerol (PG), which produces lysylphosphatidylglycerol (LPG), a major component of the bacterial membrane with a positive net charge. LPG synthesis contributes to bacterial virulence as it is involved in the resistance mechanism against cationic antimicrobial peptides (CAMP) produces by the host's immune system (defensins, cathelicidins) and by the competing microorganisms.</text>
</comment>
<comment type="similarity">
    <text evidence="6">Belongs to the LPG synthase family.</text>
</comment>
<evidence type="ECO:0000313" key="8">
    <source>
        <dbReference type="Proteomes" id="UP001082703"/>
    </source>
</evidence>
<evidence type="ECO:0000256" key="6">
    <source>
        <dbReference type="RuleBase" id="RU363042"/>
    </source>
</evidence>
<keyword evidence="6" id="KW-0808">Transferase</keyword>
<keyword evidence="6" id="KW-0443">Lipid metabolism</keyword>
<dbReference type="EMBL" id="JAPOHA010000005">
    <property type="protein sequence ID" value="MCY1713803.1"/>
    <property type="molecule type" value="Genomic_DNA"/>
</dbReference>
<organism evidence="7 8">
    <name type="scientific">Caproiciproducens galactitolivorans</name>
    <dbReference type="NCBI Taxonomy" id="642589"/>
    <lineage>
        <taxon>Bacteria</taxon>
        <taxon>Bacillati</taxon>
        <taxon>Bacillota</taxon>
        <taxon>Clostridia</taxon>
        <taxon>Eubacteriales</taxon>
        <taxon>Acutalibacteraceae</taxon>
        <taxon>Caproiciproducens</taxon>
    </lineage>
</organism>
<sequence>MQQKYKNWMRKNLFSAVTILLSIGILAFFMGTEEGARNLRHALFHLQPVWLLWIAAGVLAGWLLEGYVLHLFCRHLYKEWSFGKSFYVGMVGLYYSALTPFNMGEPMEVYNMTKMGMNIGASTSIIAVKSLIHHAVTFFYSLVLISFELNYFQTRVSNFSFITIFGLISNSIFIILVTMFMTNEKLTNSLLRAIARFLDKIKLHKASEKFYNKVHDQLMVFHDCSKIIGRSFPLYTIAILLTLVQITIASLISYFVYRSFNLKGISVFTMVAADTFVTMVASFVPLPGSSGGAEGGFYLFFREFFGPAILPAITLWRISTYYLNILFGGVIVYWGKRKYRGSESKNIQN</sequence>
<keyword evidence="8" id="KW-1185">Reference proteome</keyword>
<dbReference type="PANTHER" id="PTHR37693:SF1">
    <property type="entry name" value="INTEGRAL MEMBRANE PROTEIN"/>
    <property type="match status" value="1"/>
</dbReference>
<feature type="transmembrane region" description="Helical" evidence="6">
    <location>
        <begin position="123"/>
        <end position="147"/>
    </location>
</feature>